<evidence type="ECO:0000313" key="2">
    <source>
        <dbReference type="Proteomes" id="UP000295717"/>
    </source>
</evidence>
<dbReference type="OrthoDB" id="5751034at2"/>
<accession>A0A4R3MYX3</accession>
<reference evidence="1 2" key="1">
    <citation type="submission" date="2019-03" db="EMBL/GenBank/DDBJ databases">
        <title>Genomic Encyclopedia of Type Strains, Phase IV (KMG-IV): sequencing the most valuable type-strain genomes for metagenomic binning, comparative biology and taxonomic classification.</title>
        <authorList>
            <person name="Goeker M."/>
        </authorList>
    </citation>
    <scope>NUCLEOTIDE SEQUENCE [LARGE SCALE GENOMIC DNA]</scope>
    <source>
        <strain evidence="1 2">DSM 13587</strain>
    </source>
</reference>
<keyword evidence="2" id="KW-1185">Reference proteome</keyword>
<name>A0A4R3MYX3_9GAMM</name>
<dbReference type="SUPFAM" id="SSF54427">
    <property type="entry name" value="NTF2-like"/>
    <property type="match status" value="1"/>
</dbReference>
<comment type="caution">
    <text evidence="1">The sequence shown here is derived from an EMBL/GenBank/DDBJ whole genome shotgun (WGS) entry which is preliminary data.</text>
</comment>
<evidence type="ECO:0000313" key="1">
    <source>
        <dbReference type="EMBL" id="TCT20806.1"/>
    </source>
</evidence>
<dbReference type="CDD" id="cd15482">
    <property type="entry name" value="Sialidase_non-viral"/>
    <property type="match status" value="1"/>
</dbReference>
<gene>
    <name evidence="1" type="ORF">EDC35_105250</name>
</gene>
<dbReference type="Gene3D" id="2.120.10.10">
    <property type="match status" value="1"/>
</dbReference>
<protein>
    <recommendedName>
        <fullName evidence="3">BNR repeat protein</fullName>
    </recommendedName>
</protein>
<dbReference type="RefSeq" id="WP_132977408.1">
    <property type="nucleotide sequence ID" value="NZ_SMAO01000005.1"/>
</dbReference>
<organism evidence="1 2">
    <name type="scientific">Thiobaca trueperi</name>
    <dbReference type="NCBI Taxonomy" id="127458"/>
    <lineage>
        <taxon>Bacteria</taxon>
        <taxon>Pseudomonadati</taxon>
        <taxon>Pseudomonadota</taxon>
        <taxon>Gammaproteobacteria</taxon>
        <taxon>Chromatiales</taxon>
        <taxon>Chromatiaceae</taxon>
        <taxon>Thiobaca</taxon>
    </lineage>
</organism>
<dbReference type="InterPro" id="IPR036278">
    <property type="entry name" value="Sialidase_sf"/>
</dbReference>
<dbReference type="SUPFAM" id="SSF50939">
    <property type="entry name" value="Sialidases"/>
    <property type="match status" value="1"/>
</dbReference>
<dbReference type="Proteomes" id="UP000295717">
    <property type="component" value="Unassembled WGS sequence"/>
</dbReference>
<evidence type="ECO:0008006" key="3">
    <source>
        <dbReference type="Google" id="ProtNLM"/>
    </source>
</evidence>
<dbReference type="AlphaFoldDB" id="A0A4R3MYX3"/>
<dbReference type="EMBL" id="SMAO01000005">
    <property type="protein sequence ID" value="TCT20806.1"/>
    <property type="molecule type" value="Genomic_DNA"/>
</dbReference>
<sequence>MRILILAAGLLIPPLLLADASVWRVSEDGFDPKQTPRAVSVAGEEACLAYSDRDGRLMVRRPESPALALTAPKRAAAGIALESFGKRLYAAWLDAGPGDPPAIVLRWLNQDGQWSDARRLDTATQPLPRIRLSGDPDGQLAVVWLGDAPDAPDGNNPAGSEPVARTTPNYHLYGRLSADGGQTWGDVRRLTAGFENGFWPALTMAGGRVHFFADARRDGETHLVHAQSDGAGGWTPAESIKTVGSVLLIAATETGGEPLALWFGTQGDGFSLESAVRKGAQWKTYRFPGSEDYDIGSMDLVAHGDQVYLVFSARPALVTALPRKNHVYFTRSLDGGLSWEPIRHLRHDPFDLTQDHLPQIAVGPDGVLIVVWNDYRNIRGDLYYNVSVDGGASWLAQDRPLDMPGVNEETLFPFVNNLVLAHGVWHVLAARYPDDGLTAADLYLYPVPTTPTVLAADPLNDEDSLAKRAQLEARVTAFWDALRKADYATAYALYDPYFRRRMRQDDYIAQSGRVRHHSFAIQEMQVTGNVAQVKVRFVYEIPKLTLPRGGTYDRPPTATEITETWIFIDGQWHKEYHNEMGDFAFTRY</sequence>
<proteinExistence type="predicted"/>
<dbReference type="InterPro" id="IPR032710">
    <property type="entry name" value="NTF2-like_dom_sf"/>
</dbReference>